<sequence>MLRCHPHSSDVLALFPTGDNSDRVGFVVLSIKDCNFGFTTVGYLLACTMYSIRWFSIGINGVGSDLERPVINMLGSKLFKSCSIVHACWSPHLPEESVVLLESGELFSFDLEFRSRTQSSNARFTGRRLRVSWNDPTYLEKGGWLSCEFSWHPRIFIVAHSSAVFLVDLRSDGFCFTVASDRWLLLCDVRKPLMPLLRWAHDLANPSYIDVFPLSDLRSH</sequence>
<gene>
    <name evidence="1" type="ORF">F0562_027309</name>
</gene>
<dbReference type="GO" id="GO:0001164">
    <property type="term" value="F:RNA polymerase I core promoter sequence-specific DNA binding"/>
    <property type="evidence" value="ECO:0007669"/>
    <property type="project" value="TreeGrafter"/>
</dbReference>
<dbReference type="EMBL" id="CM018038">
    <property type="protein sequence ID" value="KAA8537701.1"/>
    <property type="molecule type" value="Genomic_DNA"/>
</dbReference>
<protein>
    <recommendedName>
        <fullName evidence="3">DUF1618 domain-containing protein</fullName>
    </recommendedName>
</protein>
<dbReference type="PANTHER" id="PTHR15319">
    <property type="entry name" value="TATA BOX-BINDING PROTEIN ASSOCIATED FACTOR RNA POLYMERASE I SUBUNIT C"/>
    <property type="match status" value="1"/>
</dbReference>
<keyword evidence="2" id="KW-1185">Reference proteome</keyword>
<evidence type="ECO:0000313" key="1">
    <source>
        <dbReference type="EMBL" id="KAA8537701.1"/>
    </source>
</evidence>
<proteinExistence type="predicted"/>
<accession>A0A5J5B926</accession>
<dbReference type="OrthoDB" id="2382881at2759"/>
<dbReference type="InterPro" id="IPR038801">
    <property type="entry name" value="TAF1C"/>
</dbReference>
<dbReference type="GO" id="GO:0001650">
    <property type="term" value="C:fibrillar center"/>
    <property type="evidence" value="ECO:0007669"/>
    <property type="project" value="TreeGrafter"/>
</dbReference>
<dbReference type="PANTHER" id="PTHR15319:SF1">
    <property type="entry name" value="TATA BOX-BINDING PROTEIN-ASSOCIATED FACTOR RNA POLYMERASE I SUBUNIT C"/>
    <property type="match status" value="1"/>
</dbReference>
<reference evidence="1 2" key="1">
    <citation type="submission" date="2019-09" db="EMBL/GenBank/DDBJ databases">
        <title>A chromosome-level genome assembly of the Chinese tupelo Nyssa sinensis.</title>
        <authorList>
            <person name="Yang X."/>
            <person name="Kang M."/>
            <person name="Yang Y."/>
            <person name="Xiong H."/>
            <person name="Wang M."/>
            <person name="Zhang Z."/>
            <person name="Wang Z."/>
            <person name="Wu H."/>
            <person name="Ma T."/>
            <person name="Liu J."/>
            <person name="Xi Z."/>
        </authorList>
    </citation>
    <scope>NUCLEOTIDE SEQUENCE [LARGE SCALE GENOMIC DNA]</scope>
    <source>
        <strain evidence="1">J267</strain>
        <tissue evidence="1">Leaf</tissue>
    </source>
</reference>
<evidence type="ECO:0000313" key="2">
    <source>
        <dbReference type="Proteomes" id="UP000325577"/>
    </source>
</evidence>
<name>A0A5J5B926_9ASTE</name>
<organism evidence="1 2">
    <name type="scientific">Nyssa sinensis</name>
    <dbReference type="NCBI Taxonomy" id="561372"/>
    <lineage>
        <taxon>Eukaryota</taxon>
        <taxon>Viridiplantae</taxon>
        <taxon>Streptophyta</taxon>
        <taxon>Embryophyta</taxon>
        <taxon>Tracheophyta</taxon>
        <taxon>Spermatophyta</taxon>
        <taxon>Magnoliopsida</taxon>
        <taxon>eudicotyledons</taxon>
        <taxon>Gunneridae</taxon>
        <taxon>Pentapetalae</taxon>
        <taxon>asterids</taxon>
        <taxon>Cornales</taxon>
        <taxon>Nyssaceae</taxon>
        <taxon>Nyssa</taxon>
    </lineage>
</organism>
<dbReference type="Proteomes" id="UP000325577">
    <property type="component" value="Linkage Group LG15"/>
</dbReference>
<dbReference type="AlphaFoldDB" id="A0A5J5B926"/>
<evidence type="ECO:0008006" key="3">
    <source>
        <dbReference type="Google" id="ProtNLM"/>
    </source>
</evidence>